<protein>
    <submittedName>
        <fullName evidence="1">Uncharacterized protein</fullName>
    </submittedName>
</protein>
<dbReference type="AlphaFoldDB" id="A0A7R8WR79"/>
<reference evidence="1" key="1">
    <citation type="submission" date="2020-11" db="EMBL/GenBank/DDBJ databases">
        <authorList>
            <person name="Tran Van P."/>
        </authorList>
    </citation>
    <scope>NUCLEOTIDE SEQUENCE</scope>
</reference>
<feature type="non-terminal residue" evidence="1">
    <location>
        <position position="127"/>
    </location>
</feature>
<organism evidence="1">
    <name type="scientific">Cyprideis torosa</name>
    <dbReference type="NCBI Taxonomy" id="163714"/>
    <lineage>
        <taxon>Eukaryota</taxon>
        <taxon>Metazoa</taxon>
        <taxon>Ecdysozoa</taxon>
        <taxon>Arthropoda</taxon>
        <taxon>Crustacea</taxon>
        <taxon>Oligostraca</taxon>
        <taxon>Ostracoda</taxon>
        <taxon>Podocopa</taxon>
        <taxon>Podocopida</taxon>
        <taxon>Cytherocopina</taxon>
        <taxon>Cytheroidea</taxon>
        <taxon>Cytherideidae</taxon>
        <taxon>Cyprideis</taxon>
    </lineage>
</organism>
<evidence type="ECO:0000313" key="1">
    <source>
        <dbReference type="EMBL" id="CAD7236608.1"/>
    </source>
</evidence>
<gene>
    <name evidence="1" type="ORF">CTOB1V02_LOCUS14423</name>
</gene>
<proteinExistence type="predicted"/>
<name>A0A7R8WR79_9CRUS</name>
<accession>A0A7R8WR79</accession>
<feature type="non-terminal residue" evidence="1">
    <location>
        <position position="1"/>
    </location>
</feature>
<dbReference type="EMBL" id="OB680355">
    <property type="protein sequence ID" value="CAD7236608.1"/>
    <property type="molecule type" value="Genomic_DNA"/>
</dbReference>
<sequence>AHKVFVHLFRRQRESSLLRKLHLSFRNSNFPSNKGCNADRFIYTCLSNKKADINTTKNEVELDSEGCNADRFIYTCLSNKKADIFTAKNEVELESEVCYGDCFICTCFSRKKVEIITTKKNSRNFGQ</sequence>